<dbReference type="GO" id="GO:0043565">
    <property type="term" value="F:sequence-specific DNA binding"/>
    <property type="evidence" value="ECO:0007669"/>
    <property type="project" value="InterPro"/>
</dbReference>
<dbReference type="GO" id="GO:0003700">
    <property type="term" value="F:DNA-binding transcription factor activity"/>
    <property type="evidence" value="ECO:0007669"/>
    <property type="project" value="InterPro"/>
</dbReference>
<keyword evidence="2" id="KW-0804">Transcription</keyword>
<dbReference type="RefSeq" id="WP_131987407.1">
    <property type="nucleotide sequence ID" value="NZ_SMKL01000077.1"/>
</dbReference>
<dbReference type="OrthoDB" id="3194870at2"/>
<dbReference type="PANTHER" id="PTHR43130">
    <property type="entry name" value="ARAC-FAMILY TRANSCRIPTIONAL REGULATOR"/>
    <property type="match status" value="1"/>
</dbReference>
<accession>A0A4R4RDQ6</accession>
<dbReference type="Proteomes" id="UP000295621">
    <property type="component" value="Unassembled WGS sequence"/>
</dbReference>
<proteinExistence type="predicted"/>
<name>A0A4R4RDQ6_9ACTN</name>
<dbReference type="EMBL" id="SMKL01000077">
    <property type="protein sequence ID" value="TDC47320.1"/>
    <property type="molecule type" value="Genomic_DNA"/>
</dbReference>
<evidence type="ECO:0000259" key="3">
    <source>
        <dbReference type="PROSITE" id="PS01124"/>
    </source>
</evidence>
<protein>
    <submittedName>
        <fullName evidence="4">Helix-turn-helix domain-containing protein</fullName>
    </submittedName>
</protein>
<dbReference type="InterPro" id="IPR029062">
    <property type="entry name" value="Class_I_gatase-like"/>
</dbReference>
<dbReference type="SUPFAM" id="SSF52317">
    <property type="entry name" value="Class I glutamine amidotransferase-like"/>
    <property type="match status" value="1"/>
</dbReference>
<organism evidence="4 5">
    <name type="scientific">Jiangella ureilytica</name>
    <dbReference type="NCBI Taxonomy" id="2530374"/>
    <lineage>
        <taxon>Bacteria</taxon>
        <taxon>Bacillati</taxon>
        <taxon>Actinomycetota</taxon>
        <taxon>Actinomycetes</taxon>
        <taxon>Jiangellales</taxon>
        <taxon>Jiangellaceae</taxon>
        <taxon>Jiangella</taxon>
    </lineage>
</organism>
<gene>
    <name evidence="4" type="ORF">E1212_24660</name>
</gene>
<keyword evidence="1" id="KW-0805">Transcription regulation</keyword>
<dbReference type="SUPFAM" id="SSF46689">
    <property type="entry name" value="Homeodomain-like"/>
    <property type="match status" value="2"/>
</dbReference>
<dbReference type="PROSITE" id="PS01124">
    <property type="entry name" value="HTH_ARAC_FAMILY_2"/>
    <property type="match status" value="1"/>
</dbReference>
<dbReference type="SMART" id="SM00342">
    <property type="entry name" value="HTH_ARAC"/>
    <property type="match status" value="1"/>
</dbReference>
<evidence type="ECO:0000256" key="1">
    <source>
        <dbReference type="ARBA" id="ARBA00023015"/>
    </source>
</evidence>
<evidence type="ECO:0000313" key="4">
    <source>
        <dbReference type="EMBL" id="TDC47320.1"/>
    </source>
</evidence>
<dbReference type="AlphaFoldDB" id="A0A4R4RDQ6"/>
<comment type="caution">
    <text evidence="4">The sequence shown here is derived from an EMBL/GenBank/DDBJ whole genome shotgun (WGS) entry which is preliminary data.</text>
</comment>
<dbReference type="Gene3D" id="3.40.50.880">
    <property type="match status" value="1"/>
</dbReference>
<dbReference type="InterPro" id="IPR009057">
    <property type="entry name" value="Homeodomain-like_sf"/>
</dbReference>
<keyword evidence="5" id="KW-1185">Reference proteome</keyword>
<dbReference type="PANTHER" id="PTHR43130:SF3">
    <property type="entry name" value="HTH-TYPE TRANSCRIPTIONAL REGULATOR RV1931C"/>
    <property type="match status" value="1"/>
</dbReference>
<dbReference type="InterPro" id="IPR018060">
    <property type="entry name" value="HTH_AraC"/>
</dbReference>
<dbReference type="CDD" id="cd03137">
    <property type="entry name" value="GATase1_AraC_1"/>
    <property type="match status" value="1"/>
</dbReference>
<dbReference type="InterPro" id="IPR002818">
    <property type="entry name" value="DJ-1/PfpI"/>
</dbReference>
<dbReference type="Pfam" id="PF01965">
    <property type="entry name" value="DJ-1_PfpI"/>
    <property type="match status" value="1"/>
</dbReference>
<dbReference type="Pfam" id="PF12833">
    <property type="entry name" value="HTH_18"/>
    <property type="match status" value="1"/>
</dbReference>
<reference evidence="4 5" key="1">
    <citation type="submission" date="2019-02" db="EMBL/GenBank/DDBJ databases">
        <title>Draft genome sequences of novel Actinobacteria.</title>
        <authorList>
            <person name="Sahin N."/>
            <person name="Ay H."/>
            <person name="Saygin H."/>
        </authorList>
    </citation>
    <scope>NUCLEOTIDE SEQUENCE [LARGE SCALE GENOMIC DNA]</scope>
    <source>
        <strain evidence="4 5">KC603</strain>
    </source>
</reference>
<feature type="domain" description="HTH araC/xylS-type" evidence="3">
    <location>
        <begin position="212"/>
        <end position="310"/>
    </location>
</feature>
<evidence type="ECO:0000313" key="5">
    <source>
        <dbReference type="Proteomes" id="UP000295621"/>
    </source>
</evidence>
<dbReference type="InterPro" id="IPR052158">
    <property type="entry name" value="INH-QAR"/>
</dbReference>
<sequence>MLRNVAAVVLDGVAPFELGVLCEAFGVDRSDQGLPTMEFDLCGPSRQVKTSMGFDLLIEHGLERLESADLIGVPAMPRGDAYPAELLEALRVAVDRGARVLSVCSGAFVLGEAGLLDGRRCTTHWMYSGELAARFPDAKVDPGVLYVDDDPIITSAGTAAGLDASLHLWRKEFGADVAATVARRMVVPPHRDGGQAQFIEAPIRATPARTLATVVDYMAAHLDQDLTVDDLAALANMSPRTFARRFRAETGTTPYEWLLTARLAAAQRMLERGDDVVETVAARAGFGTAAAMRHHFAKRLGTTPQAYRAAFCERRPGEVAEAS</sequence>
<dbReference type="Gene3D" id="1.10.10.60">
    <property type="entry name" value="Homeodomain-like"/>
    <property type="match status" value="1"/>
</dbReference>
<evidence type="ECO:0000256" key="2">
    <source>
        <dbReference type="ARBA" id="ARBA00023163"/>
    </source>
</evidence>